<evidence type="ECO:0000313" key="4">
    <source>
        <dbReference type="Proteomes" id="UP000003653"/>
    </source>
</evidence>
<dbReference type="Gene3D" id="2.60.200.20">
    <property type="match status" value="1"/>
</dbReference>
<dbReference type="EMBL" id="ADNV01000156">
    <property type="protein sequence ID" value="EFG78286.1"/>
    <property type="molecule type" value="Genomic_DNA"/>
</dbReference>
<sequence>MSNIDWRVEGLPTGAALLVVKRGPNAGSRFLLDRPVTSAGRHADNDIVLDDITVSPHHAEFRRENGQFQVVDIDSPDGTYVNRELVDSAVLANGDEIQMGKFRLMFLTTRNTA</sequence>
<accession>D5P6L6</accession>
<evidence type="ECO:0000313" key="3">
    <source>
        <dbReference type="EMBL" id="EFG78286.1"/>
    </source>
</evidence>
<dbReference type="SUPFAM" id="SSF49879">
    <property type="entry name" value="SMAD/FHA domain"/>
    <property type="match status" value="1"/>
</dbReference>
<dbReference type="InterPro" id="IPR000253">
    <property type="entry name" value="FHA_dom"/>
</dbReference>
<dbReference type="SMART" id="SM00240">
    <property type="entry name" value="FHA"/>
    <property type="match status" value="1"/>
</dbReference>
<gene>
    <name evidence="3" type="ORF">HMPREF0591_1810</name>
</gene>
<evidence type="ECO:0000256" key="1">
    <source>
        <dbReference type="ARBA" id="ARBA00022553"/>
    </source>
</evidence>
<name>D5P6L6_9MYCO</name>
<protein>
    <submittedName>
        <fullName evidence="3">FHA domain protein</fullName>
    </submittedName>
</protein>
<keyword evidence="4" id="KW-1185">Reference proteome</keyword>
<dbReference type="eggNOG" id="COG1716">
    <property type="taxonomic scope" value="Bacteria"/>
</dbReference>
<dbReference type="HOGENOM" id="CLU_108862_1_0_11"/>
<reference evidence="3 4" key="1">
    <citation type="submission" date="2010-04" db="EMBL/GenBank/DDBJ databases">
        <authorList>
            <person name="Muzny D."/>
            <person name="Qin X."/>
            <person name="Deng J."/>
            <person name="Jiang H."/>
            <person name="Liu Y."/>
            <person name="Qu J."/>
            <person name="Song X.-Z."/>
            <person name="Zhang L."/>
            <person name="Thornton R."/>
            <person name="Coyle M."/>
            <person name="Francisco L."/>
            <person name="Jackson L."/>
            <person name="Javaid M."/>
            <person name="Korchina V."/>
            <person name="Kovar C."/>
            <person name="Mata R."/>
            <person name="Mathew T."/>
            <person name="Ngo R."/>
            <person name="Nguyen L."/>
            <person name="Nguyen N."/>
            <person name="Okwuonu G."/>
            <person name="Ongeri F."/>
            <person name="Pham C."/>
            <person name="Simmons D."/>
            <person name="Wilczek-Boney K."/>
            <person name="Hale W."/>
            <person name="Jakkamsetti A."/>
            <person name="Pham P."/>
            <person name="Ruth R."/>
            <person name="San Lucas F."/>
            <person name="Warren J."/>
            <person name="Zhang J."/>
            <person name="Zhao Z."/>
            <person name="Zhou C."/>
            <person name="Zhu D."/>
            <person name="Lee S."/>
            <person name="Bess C."/>
            <person name="Blankenburg K."/>
            <person name="Forbes L."/>
            <person name="Fu Q."/>
            <person name="Gubbala S."/>
            <person name="Hirani K."/>
            <person name="Jayaseelan J.C."/>
            <person name="Lara F."/>
            <person name="Munidasa M."/>
            <person name="Palculict T."/>
            <person name="Patil S."/>
            <person name="Pu L.-L."/>
            <person name="Saada N."/>
            <person name="Tang L."/>
            <person name="Weissenberger G."/>
            <person name="Zhu Y."/>
            <person name="Hemphill L."/>
            <person name="Shang Y."/>
            <person name="Youmans B."/>
            <person name="Ayvaz T."/>
            <person name="Ross M."/>
            <person name="Santibanez J."/>
            <person name="Aqrawi P."/>
            <person name="Gross S."/>
            <person name="Joshi V."/>
            <person name="Fowler G."/>
            <person name="Nazareth L."/>
            <person name="Reid J."/>
            <person name="Worley K."/>
            <person name="Petrosino J."/>
            <person name="Highlander S."/>
            <person name="Gibbs R."/>
        </authorList>
    </citation>
    <scope>NUCLEOTIDE SEQUENCE [LARGE SCALE GENOMIC DNA]</scope>
    <source>
        <strain evidence="3 4">ATCC BAA-614</strain>
    </source>
</reference>
<dbReference type="PROSITE" id="PS50006">
    <property type="entry name" value="FHA_DOMAIN"/>
    <property type="match status" value="1"/>
</dbReference>
<comment type="caution">
    <text evidence="3">The sequence shown here is derived from an EMBL/GenBank/DDBJ whole genome shotgun (WGS) entry which is preliminary data.</text>
</comment>
<proteinExistence type="predicted"/>
<keyword evidence="1" id="KW-0597">Phosphoprotein</keyword>
<organism evidence="3 4">
    <name type="scientific">Mycobacterium parascrofulaceum ATCC BAA-614</name>
    <dbReference type="NCBI Taxonomy" id="525368"/>
    <lineage>
        <taxon>Bacteria</taxon>
        <taxon>Bacillati</taxon>
        <taxon>Actinomycetota</taxon>
        <taxon>Actinomycetes</taxon>
        <taxon>Mycobacteriales</taxon>
        <taxon>Mycobacteriaceae</taxon>
        <taxon>Mycobacterium</taxon>
        <taxon>Mycobacterium simiae complex</taxon>
    </lineage>
</organism>
<dbReference type="Pfam" id="PF00498">
    <property type="entry name" value="FHA"/>
    <property type="match status" value="1"/>
</dbReference>
<feature type="domain" description="FHA" evidence="2">
    <location>
        <begin position="37"/>
        <end position="86"/>
    </location>
</feature>
<dbReference type="AlphaFoldDB" id="D5P6L6"/>
<dbReference type="InterPro" id="IPR008984">
    <property type="entry name" value="SMAD_FHA_dom_sf"/>
</dbReference>
<evidence type="ECO:0000259" key="2">
    <source>
        <dbReference type="PROSITE" id="PS50006"/>
    </source>
</evidence>
<dbReference type="Proteomes" id="UP000003653">
    <property type="component" value="Unassembled WGS sequence"/>
</dbReference>